<dbReference type="RefSeq" id="WP_181729754.1">
    <property type="nucleotide sequence ID" value="NZ_JACEOR010000251.1"/>
</dbReference>
<evidence type="ECO:0000313" key="8">
    <source>
        <dbReference type="EMBL" id="MBA4505000.1"/>
    </source>
</evidence>
<dbReference type="InterPro" id="IPR051537">
    <property type="entry name" value="DNA_Adenine_Mtase"/>
</dbReference>
<keyword evidence="9" id="KW-1185">Reference proteome</keyword>
<name>A0A838X1D5_9CORY</name>
<evidence type="ECO:0000256" key="2">
    <source>
        <dbReference type="ARBA" id="ARBA00022603"/>
    </source>
</evidence>
<proteinExistence type="predicted"/>
<dbReference type="Proteomes" id="UP000580709">
    <property type="component" value="Unassembled WGS sequence"/>
</dbReference>
<evidence type="ECO:0000256" key="4">
    <source>
        <dbReference type="ARBA" id="ARBA00022691"/>
    </source>
</evidence>
<keyword evidence="2 8" id="KW-0489">Methyltransferase</keyword>
<sequence>MAYVGEDEVRNTAGLVLGFDEKEAEVQQGFGQLLPFSRLGFEKVPDKPDGWYLPDNTAMPAIIAEFKGTHHSLDNEEWVAELKKNVDIVLTKYEQCIGILYNRDDIRVFLNNVELESVAKELQHKSYYLRLATNKPIDKRLIYTLTSRINNTLHFNFGVKNLYSRMVFTACALVALRENAWIAPGMNYDNFHNSILNQLNKSLEKHIAKNAKLTLLASEFSKVETAFVGNQKSIDDFIGWLKEISGLLNSDNWAGEDVMAIFFNEFNRYKTKSEQGQVFTPDHITGFMARLVDLNEDDRVLDAACGSGAFLVKAMNIMIEKSGGIGSNKEVSIKQKQLFGIEKDKEIFALAAANMLLHKDGKTNLALLDSRYEDASDWIRSKPITKVLMNPPYERKYGCMKIVKNVLDNVERGTICAFILPDKKLDRDGGKTLLKKHRLEKVIKLPANTFIGIGQTTSIFIFTANEPHDGREIFACNIEEDGLITVKNQGRQDVLNRWPAIEDKWIEIIRKQTGHPSIQWLDPNKHLSWQEPDAPFQVTEEDFFKKLTDYEVYQRGIDASEFADALSHAVIYRSETAVDGDEVLIRIPDESEEV</sequence>
<dbReference type="GO" id="GO:0032259">
    <property type="term" value="P:methylation"/>
    <property type="evidence" value="ECO:0007669"/>
    <property type="project" value="UniProtKB-KW"/>
</dbReference>
<dbReference type="EMBL" id="JACEOR010000251">
    <property type="protein sequence ID" value="MBA4505000.1"/>
    <property type="molecule type" value="Genomic_DNA"/>
</dbReference>
<evidence type="ECO:0000313" key="9">
    <source>
        <dbReference type="Proteomes" id="UP000580709"/>
    </source>
</evidence>
<comment type="catalytic activity">
    <reaction evidence="6">
        <text>a 2'-deoxyadenosine in DNA + S-adenosyl-L-methionine = an N(6)-methyl-2'-deoxyadenosine in DNA + S-adenosyl-L-homocysteine + H(+)</text>
        <dbReference type="Rhea" id="RHEA:15197"/>
        <dbReference type="Rhea" id="RHEA-COMP:12418"/>
        <dbReference type="Rhea" id="RHEA-COMP:12419"/>
        <dbReference type="ChEBI" id="CHEBI:15378"/>
        <dbReference type="ChEBI" id="CHEBI:57856"/>
        <dbReference type="ChEBI" id="CHEBI:59789"/>
        <dbReference type="ChEBI" id="CHEBI:90615"/>
        <dbReference type="ChEBI" id="CHEBI:90616"/>
        <dbReference type="EC" id="2.1.1.72"/>
    </reaction>
</comment>
<dbReference type="InterPro" id="IPR003356">
    <property type="entry name" value="DNA_methylase_A-5"/>
</dbReference>
<gene>
    <name evidence="8" type="ORF">H0H28_06605</name>
</gene>
<evidence type="ECO:0000259" key="7">
    <source>
        <dbReference type="Pfam" id="PF02384"/>
    </source>
</evidence>
<dbReference type="EC" id="2.1.1.72" evidence="1"/>
<reference evidence="8 9" key="1">
    <citation type="submission" date="2020-07" db="EMBL/GenBank/DDBJ databases">
        <authorList>
            <person name="Khare M."/>
        </authorList>
    </citation>
    <scope>NUCLEOTIDE SEQUENCE [LARGE SCALE GENOMIC DNA]</scope>
    <source>
        <strain evidence="8 9">P8776</strain>
    </source>
</reference>
<feature type="domain" description="DNA methylase adenine-specific" evidence="7">
    <location>
        <begin position="263"/>
        <end position="404"/>
    </location>
</feature>
<dbReference type="Gene3D" id="3.40.50.150">
    <property type="entry name" value="Vaccinia Virus protein VP39"/>
    <property type="match status" value="1"/>
</dbReference>
<evidence type="ECO:0000256" key="6">
    <source>
        <dbReference type="ARBA" id="ARBA00047942"/>
    </source>
</evidence>
<accession>A0A838X1D5</accession>
<dbReference type="PANTHER" id="PTHR42933:SF1">
    <property type="entry name" value="SITE-SPECIFIC DNA-METHYLTRANSFERASE (ADENINE-SPECIFIC)"/>
    <property type="match status" value="1"/>
</dbReference>
<comment type="caution">
    <text evidence="8">The sequence shown here is derived from an EMBL/GenBank/DDBJ whole genome shotgun (WGS) entry which is preliminary data.</text>
</comment>
<evidence type="ECO:0000256" key="3">
    <source>
        <dbReference type="ARBA" id="ARBA00022679"/>
    </source>
</evidence>
<dbReference type="GO" id="GO:0003677">
    <property type="term" value="F:DNA binding"/>
    <property type="evidence" value="ECO:0007669"/>
    <property type="project" value="InterPro"/>
</dbReference>
<evidence type="ECO:0000256" key="1">
    <source>
        <dbReference type="ARBA" id="ARBA00011900"/>
    </source>
</evidence>
<dbReference type="PRINTS" id="PR00507">
    <property type="entry name" value="N12N6MTFRASE"/>
</dbReference>
<dbReference type="AlphaFoldDB" id="A0A838X1D5"/>
<dbReference type="GO" id="GO:0008170">
    <property type="term" value="F:N-methyltransferase activity"/>
    <property type="evidence" value="ECO:0007669"/>
    <property type="project" value="InterPro"/>
</dbReference>
<keyword evidence="4" id="KW-0949">S-adenosyl-L-methionine</keyword>
<dbReference type="SUPFAM" id="SSF53335">
    <property type="entry name" value="S-adenosyl-L-methionine-dependent methyltransferases"/>
    <property type="match status" value="1"/>
</dbReference>
<keyword evidence="5" id="KW-0680">Restriction system</keyword>
<keyword evidence="3" id="KW-0808">Transferase</keyword>
<organism evidence="8 9">
    <name type="scientific">Corynebacterium sanguinis</name>
    <dbReference type="NCBI Taxonomy" id="2594913"/>
    <lineage>
        <taxon>Bacteria</taxon>
        <taxon>Bacillati</taxon>
        <taxon>Actinomycetota</taxon>
        <taxon>Actinomycetes</taxon>
        <taxon>Mycobacteriales</taxon>
        <taxon>Corynebacteriaceae</taxon>
        <taxon>Corynebacterium</taxon>
    </lineage>
</organism>
<dbReference type="InterPro" id="IPR029063">
    <property type="entry name" value="SAM-dependent_MTases_sf"/>
</dbReference>
<dbReference type="PANTHER" id="PTHR42933">
    <property type="entry name" value="SLR6095 PROTEIN"/>
    <property type="match status" value="1"/>
</dbReference>
<dbReference type="GO" id="GO:0009307">
    <property type="term" value="P:DNA restriction-modification system"/>
    <property type="evidence" value="ECO:0007669"/>
    <property type="project" value="UniProtKB-KW"/>
</dbReference>
<evidence type="ECO:0000256" key="5">
    <source>
        <dbReference type="ARBA" id="ARBA00022747"/>
    </source>
</evidence>
<dbReference type="GO" id="GO:0009007">
    <property type="term" value="F:site-specific DNA-methyltransferase (adenine-specific) activity"/>
    <property type="evidence" value="ECO:0007669"/>
    <property type="project" value="UniProtKB-EC"/>
</dbReference>
<protein>
    <recommendedName>
        <fullName evidence="1">site-specific DNA-methyltransferase (adenine-specific)</fullName>
        <ecNumber evidence="1">2.1.1.72</ecNumber>
    </recommendedName>
</protein>
<dbReference type="Pfam" id="PF02384">
    <property type="entry name" value="N6_Mtase"/>
    <property type="match status" value="1"/>
</dbReference>